<evidence type="ECO:0000313" key="2">
    <source>
        <dbReference type="EMBL" id="GAW91750.1"/>
    </source>
</evidence>
<feature type="region of interest" description="Disordered" evidence="1">
    <location>
        <begin position="1"/>
        <end position="25"/>
    </location>
</feature>
<protein>
    <submittedName>
        <fullName evidence="2">Uncharacterized protein</fullName>
    </submittedName>
</protein>
<proteinExistence type="predicted"/>
<accession>A0A1Z5HR44</accession>
<dbReference type="EMBL" id="BDGJ01000032">
    <property type="protein sequence ID" value="GAW91750.1"/>
    <property type="molecule type" value="Genomic_DNA"/>
</dbReference>
<keyword evidence="3" id="KW-1185">Reference proteome</keyword>
<evidence type="ECO:0000256" key="1">
    <source>
        <dbReference type="SAM" id="MobiDB-lite"/>
    </source>
</evidence>
<organism evidence="2 3">
    <name type="scientific">Calderihabitans maritimus</name>
    <dbReference type="NCBI Taxonomy" id="1246530"/>
    <lineage>
        <taxon>Bacteria</taxon>
        <taxon>Bacillati</taxon>
        <taxon>Bacillota</taxon>
        <taxon>Clostridia</taxon>
        <taxon>Neomoorellales</taxon>
        <taxon>Calderihabitantaceae</taxon>
        <taxon>Calderihabitans</taxon>
    </lineage>
</organism>
<name>A0A1Z5HR44_9FIRM</name>
<evidence type="ECO:0000313" key="3">
    <source>
        <dbReference type="Proteomes" id="UP000197032"/>
    </source>
</evidence>
<reference evidence="3" key="1">
    <citation type="journal article" date="2017" name="Appl. Environ. Microbiol.">
        <title>Genomic Analysis of Calderihabitans maritimus KKC1, a Thermophilic, Hydrogenogenic, Carboxydotrophic Bacterium Isolated from Marine Sediment.</title>
        <authorList>
            <person name="Omae K."/>
            <person name="Yoneda Y."/>
            <person name="Fukuyama Y."/>
            <person name="Yoshida T."/>
            <person name="Sako Y."/>
        </authorList>
    </citation>
    <scope>NUCLEOTIDE SEQUENCE [LARGE SCALE GENOMIC DNA]</scope>
    <source>
        <strain evidence="3">KKC1</strain>
    </source>
</reference>
<dbReference type="AlphaFoldDB" id="A0A1Z5HR44"/>
<comment type="caution">
    <text evidence="2">The sequence shown here is derived from an EMBL/GenBank/DDBJ whole genome shotgun (WGS) entry which is preliminary data.</text>
</comment>
<sequence>MENRSSDGLPGKGWFKAQENQGSGLPQPMFFCLIRAR</sequence>
<dbReference type="Proteomes" id="UP000197032">
    <property type="component" value="Unassembled WGS sequence"/>
</dbReference>
<gene>
    <name evidence="2" type="ORF">KKC1_09110</name>
</gene>